<dbReference type="Proteomes" id="UP001305647">
    <property type="component" value="Unassembled WGS sequence"/>
</dbReference>
<dbReference type="Pfam" id="PF26146">
    <property type="entry name" value="PI-PLC_X"/>
    <property type="match status" value="1"/>
</dbReference>
<keyword evidence="2" id="KW-1185">Reference proteome</keyword>
<dbReference type="Gene3D" id="3.20.20.190">
    <property type="entry name" value="Phosphatidylinositol (PI) phosphodiesterase"/>
    <property type="match status" value="1"/>
</dbReference>
<feature type="non-terminal residue" evidence="1">
    <location>
        <position position="307"/>
    </location>
</feature>
<dbReference type="PANTHER" id="PTHR13593">
    <property type="match status" value="1"/>
</dbReference>
<feature type="non-terminal residue" evidence="1">
    <location>
        <position position="1"/>
    </location>
</feature>
<dbReference type="PANTHER" id="PTHR13593:SF80">
    <property type="entry name" value="PLC-LIKE PHOSPHODIESTERASE"/>
    <property type="match status" value="1"/>
</dbReference>
<dbReference type="SUPFAM" id="SSF51695">
    <property type="entry name" value="PLC-like phosphodiesterases"/>
    <property type="match status" value="1"/>
</dbReference>
<comment type="caution">
    <text evidence="1">The sequence shown here is derived from an EMBL/GenBank/DDBJ whole genome shotgun (WGS) entry which is preliminary data.</text>
</comment>
<dbReference type="InterPro" id="IPR017946">
    <property type="entry name" value="PLC-like_Pdiesterase_TIM-brl"/>
</dbReference>
<dbReference type="EMBL" id="MU863624">
    <property type="protein sequence ID" value="KAK4106233.1"/>
    <property type="molecule type" value="Genomic_DNA"/>
</dbReference>
<reference evidence="1" key="1">
    <citation type="journal article" date="2023" name="Mol. Phylogenet. Evol.">
        <title>Genome-scale phylogeny and comparative genomics of the fungal order Sordariales.</title>
        <authorList>
            <person name="Hensen N."/>
            <person name="Bonometti L."/>
            <person name="Westerberg I."/>
            <person name="Brannstrom I.O."/>
            <person name="Guillou S."/>
            <person name="Cros-Aarteil S."/>
            <person name="Calhoun S."/>
            <person name="Haridas S."/>
            <person name="Kuo A."/>
            <person name="Mondo S."/>
            <person name="Pangilinan J."/>
            <person name="Riley R."/>
            <person name="LaButti K."/>
            <person name="Andreopoulos B."/>
            <person name="Lipzen A."/>
            <person name="Chen C."/>
            <person name="Yan M."/>
            <person name="Daum C."/>
            <person name="Ng V."/>
            <person name="Clum A."/>
            <person name="Steindorff A."/>
            <person name="Ohm R.A."/>
            <person name="Martin F."/>
            <person name="Silar P."/>
            <person name="Natvig D.O."/>
            <person name="Lalanne C."/>
            <person name="Gautier V."/>
            <person name="Ament-Velasquez S.L."/>
            <person name="Kruys A."/>
            <person name="Hutchinson M.I."/>
            <person name="Powell A.J."/>
            <person name="Barry K."/>
            <person name="Miller A.N."/>
            <person name="Grigoriev I.V."/>
            <person name="Debuchy R."/>
            <person name="Gladieux P."/>
            <person name="Hiltunen Thoren M."/>
            <person name="Johannesson H."/>
        </authorList>
    </citation>
    <scope>NUCLEOTIDE SEQUENCE</scope>
    <source>
        <strain evidence="1">CBS 757.83</strain>
    </source>
</reference>
<proteinExistence type="predicted"/>
<dbReference type="GO" id="GO:0006629">
    <property type="term" value="P:lipid metabolic process"/>
    <property type="evidence" value="ECO:0007669"/>
    <property type="project" value="InterPro"/>
</dbReference>
<sequence>ACNNDHDLCPRPYNESLHLGAHKAHFLHDGAADDTANQWKSVTSALSAGIRLLHGHVYASWNDETLVLCHVGRCWDKVFQDASLQDWLFHIKTWLDANPNEAVTIMLDNKLNQTAPAFAAAFEHSGITKYAWPTLQAMNTANKRLITFIDPLLPGDPDPETNNPHQHAYLLDKFAHIFQTSRITQLQPPNNIVFTCDIERPADSAGIITAPGAALVADMLPLVHHFTYTNIMHPGDCYFPSASYAERTNSPDEREGSAFALGRHVRECMEQWGVQRKKPVFVLVDFYHLGDPFAVADRLNGLLPVGR</sequence>
<accession>A0AAN6Q9U4</accession>
<gene>
    <name evidence="1" type="ORF">N658DRAFT_385376</name>
</gene>
<evidence type="ECO:0000313" key="2">
    <source>
        <dbReference type="Proteomes" id="UP001305647"/>
    </source>
</evidence>
<organism evidence="1 2">
    <name type="scientific">Parathielavia hyrcaniae</name>
    <dbReference type="NCBI Taxonomy" id="113614"/>
    <lineage>
        <taxon>Eukaryota</taxon>
        <taxon>Fungi</taxon>
        <taxon>Dikarya</taxon>
        <taxon>Ascomycota</taxon>
        <taxon>Pezizomycotina</taxon>
        <taxon>Sordariomycetes</taxon>
        <taxon>Sordariomycetidae</taxon>
        <taxon>Sordariales</taxon>
        <taxon>Chaetomiaceae</taxon>
        <taxon>Parathielavia</taxon>
    </lineage>
</organism>
<evidence type="ECO:0000313" key="1">
    <source>
        <dbReference type="EMBL" id="KAK4106233.1"/>
    </source>
</evidence>
<dbReference type="InterPro" id="IPR051057">
    <property type="entry name" value="PI-PLC_domain"/>
</dbReference>
<name>A0AAN6Q9U4_9PEZI</name>
<protein>
    <recommendedName>
        <fullName evidence="3">PLC-like phosphodiesterase</fullName>
    </recommendedName>
</protein>
<dbReference type="AlphaFoldDB" id="A0AAN6Q9U4"/>
<dbReference type="GO" id="GO:0008081">
    <property type="term" value="F:phosphoric diester hydrolase activity"/>
    <property type="evidence" value="ECO:0007669"/>
    <property type="project" value="InterPro"/>
</dbReference>
<evidence type="ECO:0008006" key="3">
    <source>
        <dbReference type="Google" id="ProtNLM"/>
    </source>
</evidence>
<reference evidence="1" key="2">
    <citation type="submission" date="2023-05" db="EMBL/GenBank/DDBJ databases">
        <authorList>
            <consortium name="Lawrence Berkeley National Laboratory"/>
            <person name="Steindorff A."/>
            <person name="Hensen N."/>
            <person name="Bonometti L."/>
            <person name="Westerberg I."/>
            <person name="Brannstrom I.O."/>
            <person name="Guillou S."/>
            <person name="Cros-Aarteil S."/>
            <person name="Calhoun S."/>
            <person name="Haridas S."/>
            <person name="Kuo A."/>
            <person name="Mondo S."/>
            <person name="Pangilinan J."/>
            <person name="Riley R."/>
            <person name="Labutti K."/>
            <person name="Andreopoulos B."/>
            <person name="Lipzen A."/>
            <person name="Chen C."/>
            <person name="Yanf M."/>
            <person name="Daum C."/>
            <person name="Ng V."/>
            <person name="Clum A."/>
            <person name="Ohm R."/>
            <person name="Martin F."/>
            <person name="Silar P."/>
            <person name="Natvig D."/>
            <person name="Lalanne C."/>
            <person name="Gautier V."/>
            <person name="Ament-Velasquez S.L."/>
            <person name="Kruys A."/>
            <person name="Hutchinson M.I."/>
            <person name="Powell A.J."/>
            <person name="Barry K."/>
            <person name="Miller A.N."/>
            <person name="Grigoriev I.V."/>
            <person name="Debuchy R."/>
            <person name="Gladieux P."/>
            <person name="Thoren M.H."/>
            <person name="Johannesson H."/>
        </authorList>
    </citation>
    <scope>NUCLEOTIDE SEQUENCE</scope>
    <source>
        <strain evidence="1">CBS 757.83</strain>
    </source>
</reference>